<dbReference type="STRING" id="1661398.A0A482V691"/>
<comment type="caution">
    <text evidence="1">The sequence shown here is derived from an EMBL/GenBank/DDBJ whole genome shotgun (WGS) entry which is preliminary data.</text>
</comment>
<accession>A0A482V691</accession>
<evidence type="ECO:0000313" key="1">
    <source>
        <dbReference type="EMBL" id="RZB38681.1"/>
    </source>
</evidence>
<evidence type="ECO:0000313" key="2">
    <source>
        <dbReference type="Proteomes" id="UP000292052"/>
    </source>
</evidence>
<protein>
    <submittedName>
        <fullName evidence="1">Uncharacterized protein</fullName>
    </submittedName>
</protein>
<keyword evidence="2" id="KW-1185">Reference proteome</keyword>
<sequence>MVEEIRTITTLSNIILNQNTIILNRIMDPPVLPAVPQVQDMVRRVRVSPHRFLLVLTQDPSLRVNRKDQEAAAAFGQAFDEIVVESHLTVRRKSNGRQARTQNVTNEGTGIIKTKREIKFPLNSHQIGEHHKLQRNPQTLLAFPPKQFGGSAANSQAQTFNSAGPLGSFGASAAASQTQSFGLGPNGLTGGAGFSGTQQYKFNGQTIDIAFGNAFSGNGAKTGGAVVTVSGPDGKKRPLHG</sequence>
<gene>
    <name evidence="1" type="ORF">BDFB_002747</name>
</gene>
<proteinExistence type="predicted"/>
<dbReference type="AlphaFoldDB" id="A0A482V691"/>
<dbReference type="OrthoDB" id="6629392at2759"/>
<dbReference type="EMBL" id="QDEB01134933">
    <property type="protein sequence ID" value="RZB38681.1"/>
    <property type="molecule type" value="Genomic_DNA"/>
</dbReference>
<reference evidence="1 2" key="1">
    <citation type="submission" date="2017-03" db="EMBL/GenBank/DDBJ databases">
        <title>Genome of the blue death feigning beetle - Asbolus verrucosus.</title>
        <authorList>
            <person name="Rider S.D."/>
        </authorList>
    </citation>
    <scope>NUCLEOTIDE SEQUENCE [LARGE SCALE GENOMIC DNA]</scope>
    <source>
        <strain evidence="1">Butters</strain>
        <tissue evidence="1">Head and leg muscle</tissue>
    </source>
</reference>
<organism evidence="1 2">
    <name type="scientific">Asbolus verrucosus</name>
    <name type="common">Desert ironclad beetle</name>
    <dbReference type="NCBI Taxonomy" id="1661398"/>
    <lineage>
        <taxon>Eukaryota</taxon>
        <taxon>Metazoa</taxon>
        <taxon>Ecdysozoa</taxon>
        <taxon>Arthropoda</taxon>
        <taxon>Hexapoda</taxon>
        <taxon>Insecta</taxon>
        <taxon>Pterygota</taxon>
        <taxon>Neoptera</taxon>
        <taxon>Endopterygota</taxon>
        <taxon>Coleoptera</taxon>
        <taxon>Polyphaga</taxon>
        <taxon>Cucujiformia</taxon>
        <taxon>Tenebrionidae</taxon>
        <taxon>Pimeliinae</taxon>
        <taxon>Asbolus</taxon>
    </lineage>
</organism>
<name>A0A482V691_ASBVE</name>
<dbReference type="Proteomes" id="UP000292052">
    <property type="component" value="Unassembled WGS sequence"/>
</dbReference>